<dbReference type="EMBL" id="KN846974">
    <property type="protein sequence ID" value="KIW76885.1"/>
    <property type="molecule type" value="Genomic_DNA"/>
</dbReference>
<dbReference type="HOGENOM" id="CLU_2622070_0_0_1"/>
<dbReference type="GeneID" id="25308819"/>
<dbReference type="Gene3D" id="3.30.560.10">
    <property type="entry name" value="Glucose Oxidase, domain 3"/>
    <property type="match status" value="1"/>
</dbReference>
<sequence length="78" mass="8567">MDGADDWSWDSMFAATKKSETFRPPVDASIEQEAAITFDLASHGNQGPIHMSYPGLYVLYIHAVEGRARALIRPSLSA</sequence>
<dbReference type="Proteomes" id="UP000053029">
    <property type="component" value="Unassembled WGS sequence"/>
</dbReference>
<dbReference type="AlphaFoldDB" id="A0A0D2GE06"/>
<gene>
    <name evidence="1" type="ORF">Z517_09329</name>
</gene>
<dbReference type="RefSeq" id="XP_013280693.1">
    <property type="nucleotide sequence ID" value="XM_013425239.1"/>
</dbReference>
<proteinExistence type="predicted"/>
<evidence type="ECO:0000313" key="2">
    <source>
        <dbReference type="Proteomes" id="UP000053029"/>
    </source>
</evidence>
<dbReference type="STRING" id="1442368.A0A0D2GE06"/>
<organism evidence="1 2">
    <name type="scientific">Fonsecaea pedrosoi CBS 271.37</name>
    <dbReference type="NCBI Taxonomy" id="1442368"/>
    <lineage>
        <taxon>Eukaryota</taxon>
        <taxon>Fungi</taxon>
        <taxon>Dikarya</taxon>
        <taxon>Ascomycota</taxon>
        <taxon>Pezizomycotina</taxon>
        <taxon>Eurotiomycetes</taxon>
        <taxon>Chaetothyriomycetidae</taxon>
        <taxon>Chaetothyriales</taxon>
        <taxon>Herpotrichiellaceae</taxon>
        <taxon>Fonsecaea</taxon>
    </lineage>
</organism>
<accession>A0A0D2GE06</accession>
<evidence type="ECO:0000313" key="1">
    <source>
        <dbReference type="EMBL" id="KIW76885.1"/>
    </source>
</evidence>
<dbReference type="VEuPathDB" id="FungiDB:Z517_09329"/>
<keyword evidence="2" id="KW-1185">Reference proteome</keyword>
<reference evidence="1 2" key="1">
    <citation type="submission" date="2015-01" db="EMBL/GenBank/DDBJ databases">
        <title>The Genome Sequence of Fonsecaea pedrosoi CBS 271.37.</title>
        <authorList>
            <consortium name="The Broad Institute Genomics Platform"/>
            <person name="Cuomo C."/>
            <person name="de Hoog S."/>
            <person name="Gorbushina A."/>
            <person name="Stielow B."/>
            <person name="Teixiera M."/>
            <person name="Abouelleil A."/>
            <person name="Chapman S.B."/>
            <person name="Priest M."/>
            <person name="Young S.K."/>
            <person name="Wortman J."/>
            <person name="Nusbaum C."/>
            <person name="Birren B."/>
        </authorList>
    </citation>
    <scope>NUCLEOTIDE SEQUENCE [LARGE SCALE GENOMIC DNA]</scope>
    <source>
        <strain evidence="1 2">CBS 271.37</strain>
    </source>
</reference>
<name>A0A0D2GE06_9EURO</name>
<protein>
    <submittedName>
        <fullName evidence="1">Uncharacterized protein</fullName>
    </submittedName>
</protein>